<dbReference type="CDD" id="cd01948">
    <property type="entry name" value="EAL"/>
    <property type="match status" value="1"/>
</dbReference>
<dbReference type="SUPFAM" id="SSF141868">
    <property type="entry name" value="EAL domain-like"/>
    <property type="match status" value="1"/>
</dbReference>
<proteinExistence type="predicted"/>
<dbReference type="InterPro" id="IPR035919">
    <property type="entry name" value="EAL_sf"/>
</dbReference>
<dbReference type="InterPro" id="IPR000160">
    <property type="entry name" value="GGDEF_dom"/>
</dbReference>
<keyword evidence="4 6" id="KW-1133">Transmembrane helix</keyword>
<dbReference type="PROSITE" id="PS50883">
    <property type="entry name" value="EAL"/>
    <property type="match status" value="1"/>
</dbReference>
<feature type="transmembrane region" description="Helical" evidence="6">
    <location>
        <begin position="78"/>
        <end position="99"/>
    </location>
</feature>
<accession>A0ABV5ZDD0</accession>
<dbReference type="InterPro" id="IPR007895">
    <property type="entry name" value="MASE1"/>
</dbReference>
<evidence type="ECO:0000259" key="8">
    <source>
        <dbReference type="PROSITE" id="PS50887"/>
    </source>
</evidence>
<feature type="transmembrane region" description="Helical" evidence="6">
    <location>
        <begin position="211"/>
        <end position="232"/>
    </location>
</feature>
<dbReference type="InterPro" id="IPR001633">
    <property type="entry name" value="EAL_dom"/>
</dbReference>
<dbReference type="RefSeq" id="WP_162157442.1">
    <property type="nucleotide sequence ID" value="NZ_JBHLZN010000004.1"/>
</dbReference>
<dbReference type="SMART" id="SM00267">
    <property type="entry name" value="GGDEF"/>
    <property type="match status" value="1"/>
</dbReference>
<protein>
    <submittedName>
        <fullName evidence="9">EAL domain-containing protein</fullName>
    </submittedName>
</protein>
<organism evidence="9 10">
    <name type="scientific">Balneatrix alpica</name>
    <dbReference type="NCBI Taxonomy" id="75684"/>
    <lineage>
        <taxon>Bacteria</taxon>
        <taxon>Pseudomonadati</taxon>
        <taxon>Pseudomonadota</taxon>
        <taxon>Gammaproteobacteria</taxon>
        <taxon>Oceanospirillales</taxon>
        <taxon>Balneatrichaceae</taxon>
        <taxon>Balneatrix</taxon>
    </lineage>
</organism>
<dbReference type="SUPFAM" id="SSF55073">
    <property type="entry name" value="Nucleotide cyclase"/>
    <property type="match status" value="1"/>
</dbReference>
<feature type="domain" description="EAL" evidence="7">
    <location>
        <begin position="489"/>
        <end position="742"/>
    </location>
</feature>
<dbReference type="Proteomes" id="UP001589628">
    <property type="component" value="Unassembled WGS sequence"/>
</dbReference>
<dbReference type="PANTHER" id="PTHR33121">
    <property type="entry name" value="CYCLIC DI-GMP PHOSPHODIESTERASE PDEF"/>
    <property type="match status" value="1"/>
</dbReference>
<evidence type="ECO:0000256" key="6">
    <source>
        <dbReference type="SAM" id="Phobius"/>
    </source>
</evidence>
<dbReference type="Gene3D" id="3.20.20.450">
    <property type="entry name" value="EAL domain"/>
    <property type="match status" value="1"/>
</dbReference>
<evidence type="ECO:0000256" key="2">
    <source>
        <dbReference type="ARBA" id="ARBA00022475"/>
    </source>
</evidence>
<evidence type="ECO:0000256" key="5">
    <source>
        <dbReference type="ARBA" id="ARBA00023136"/>
    </source>
</evidence>
<dbReference type="PANTHER" id="PTHR33121:SF23">
    <property type="entry name" value="CYCLIC DI-GMP PHOSPHODIESTERASE PDEB"/>
    <property type="match status" value="1"/>
</dbReference>
<evidence type="ECO:0000256" key="3">
    <source>
        <dbReference type="ARBA" id="ARBA00022692"/>
    </source>
</evidence>
<evidence type="ECO:0000313" key="9">
    <source>
        <dbReference type="EMBL" id="MFB9887285.1"/>
    </source>
</evidence>
<feature type="transmembrane region" description="Helical" evidence="6">
    <location>
        <begin position="38"/>
        <end position="58"/>
    </location>
</feature>
<feature type="transmembrane region" description="Helical" evidence="6">
    <location>
        <begin position="12"/>
        <end position="31"/>
    </location>
</feature>
<evidence type="ECO:0000313" key="10">
    <source>
        <dbReference type="Proteomes" id="UP001589628"/>
    </source>
</evidence>
<evidence type="ECO:0000259" key="7">
    <source>
        <dbReference type="PROSITE" id="PS50883"/>
    </source>
</evidence>
<feature type="domain" description="GGDEF" evidence="8">
    <location>
        <begin position="335"/>
        <end position="462"/>
    </location>
</feature>
<dbReference type="SMART" id="SM00052">
    <property type="entry name" value="EAL"/>
    <property type="match status" value="1"/>
</dbReference>
<dbReference type="Pfam" id="PF00990">
    <property type="entry name" value="GGDEF"/>
    <property type="match status" value="1"/>
</dbReference>
<dbReference type="PROSITE" id="PS50887">
    <property type="entry name" value="GGDEF"/>
    <property type="match status" value="1"/>
</dbReference>
<name>A0ABV5ZDD0_9GAMM</name>
<dbReference type="EMBL" id="JBHLZN010000004">
    <property type="protein sequence ID" value="MFB9887285.1"/>
    <property type="molecule type" value="Genomic_DNA"/>
</dbReference>
<dbReference type="InterPro" id="IPR050706">
    <property type="entry name" value="Cyclic-di-GMP_PDE-like"/>
</dbReference>
<evidence type="ECO:0000256" key="1">
    <source>
        <dbReference type="ARBA" id="ARBA00004651"/>
    </source>
</evidence>
<gene>
    <name evidence="9" type="ORF">ACFFLH_12770</name>
</gene>
<dbReference type="Pfam" id="PF00563">
    <property type="entry name" value="EAL"/>
    <property type="match status" value="1"/>
</dbReference>
<dbReference type="Gene3D" id="3.30.70.270">
    <property type="match status" value="1"/>
</dbReference>
<dbReference type="InterPro" id="IPR029787">
    <property type="entry name" value="Nucleotide_cyclase"/>
</dbReference>
<keyword evidence="10" id="KW-1185">Reference proteome</keyword>
<dbReference type="Pfam" id="PF05231">
    <property type="entry name" value="MASE1"/>
    <property type="match status" value="1"/>
</dbReference>
<dbReference type="InterPro" id="IPR043128">
    <property type="entry name" value="Rev_trsase/Diguanyl_cyclase"/>
</dbReference>
<feature type="transmembrane region" description="Helical" evidence="6">
    <location>
        <begin position="185"/>
        <end position="205"/>
    </location>
</feature>
<comment type="caution">
    <text evidence="9">The sequence shown here is derived from an EMBL/GenBank/DDBJ whole genome shotgun (WGS) entry which is preliminary data.</text>
</comment>
<keyword evidence="5 6" id="KW-0472">Membrane</keyword>
<keyword evidence="2" id="KW-1003">Cell membrane</keyword>
<feature type="transmembrane region" description="Helical" evidence="6">
    <location>
        <begin position="157"/>
        <end position="173"/>
    </location>
</feature>
<feature type="transmembrane region" description="Helical" evidence="6">
    <location>
        <begin position="111"/>
        <end position="137"/>
    </location>
</feature>
<reference evidence="9 10" key="1">
    <citation type="submission" date="2024-09" db="EMBL/GenBank/DDBJ databases">
        <authorList>
            <person name="Sun Q."/>
            <person name="Mori K."/>
        </authorList>
    </citation>
    <scope>NUCLEOTIDE SEQUENCE [LARGE SCALE GENOMIC DNA]</scope>
    <source>
        <strain evidence="9 10">ATCC 51285</strain>
    </source>
</reference>
<keyword evidence="3 6" id="KW-0812">Transmembrane</keyword>
<comment type="subcellular location">
    <subcellularLocation>
        <location evidence="1">Cell membrane</location>
        <topology evidence="1">Multi-pass membrane protein</topology>
    </subcellularLocation>
</comment>
<sequence length="743" mass="83133">MLQSPKQRTLAWLILSLLFIGGYGLGLALAPTFAGASLFWPPLAIATAGVYLLGLRWLPLLFGLHLFSQGLWGGMPSLPLTALLAANSLLAPSLGAYLLQRQHFRADLARVKDVVSLLLAISLTTLINATGLSLILSLSIGADSFFNLWLRSIQGDLYSLLFVLPPILTWSVPQPPGRVGSRRELVSWQLMFFSLLVLGVVLHHFTPLKDIAHNWSHLLFVILGFAMLLWNALRFSPRCVASASLLNLASAAYHLLHNHPQQLSQHYVSAEQSGSLLLVLSSLSLLMLFTSSYTQERRRDQSHQEWLALHDSLTHCFNRRGLEKQLKELPTGQHLLIAIRNLQLNNIYRVCGFVAGDKLQQELVRYTKPLLGGRHILGQVSASLLVIIVPDCQAPEQRLNELRQRLQGFRFNWQDSSFPMQFALGGTQFDANVSLRQLIHEASSAAQVAQDMGLNRSYLANPDDRRFQQQFLDLNWLSDVHSALENERLTLFGQTIKASPKQPDLTLWAQPIQAHGDEQGLYFEVLVRMRREDGSLIPPGEFIPTLERYGLAPKLDHWVFEHTLTKLQQPGMLERVSCCSINLSGLSLCDQELISHIQQRLQQVPEIARKLCFEITETALIRNYEEALDTIRVLTACGCRFALDDFGTGLSSMSHLKSLPVHILKIDGAFIQHLANSQVDQQLVKLVQGVAKALGKITVAEFVEDEATSRKLAELEVDYQQGYFHARPCPLDELLPLPANQQA</sequence>
<evidence type="ECO:0000256" key="4">
    <source>
        <dbReference type="ARBA" id="ARBA00022989"/>
    </source>
</evidence>